<dbReference type="PANTHER" id="PTHR33840:SF1">
    <property type="entry name" value="TLE1 PHOSPHOLIPASE DOMAIN-CONTAINING PROTEIN"/>
    <property type="match status" value="1"/>
</dbReference>
<sequence>MSMGSGFRWPPAMKSGGRLDEGNAAWLIGKPKVSCPIPLSEQGICPRIIHINLFFDGTNNNKKADTAGGSDTNVARLFDVSRDGDGTHFSYYIPGLGTPFPELAEAEFSTSGKSFAVGFGARALWGYSRVLRALQVALKATMTAKDENAVGACCNTLAWGPVLQAAKSSAYSPLLLKEAAWAAQQGSAGAAIAFAQQEFAIRQQQADLKQRKSREAIGKVYINVFGFSRGSAEARVFVSRLLKKWAPDGLLVKSIPYKVNFVGLFDTVASVGGVESIRGGVINLSWFDGHWGWCADGALDVPTAVTRCVHMIAGHEQRMSFPVDSIREGTAYKGNKLELVYPGVHSDIGGGYPHGDQGKSITAQDELMHTHKLGQITLHDMYIEALEAGVPLHIKSPTMEDDKRFELKSYMEDAFAISGDVISAFNGWIGKAPAAGNVEKAMEHCFGDMLAWRALRAMPGTADYITAQRFFKAAQEDKYTPRQLTLQTERDEQKLKDLRSQRNLLLSARAQYPWGGEYAKLIDKQIADVDAQIKKLELRDKTPLERTAGKDAHTSRPGEGADELAVNDRSDMLQAAEEMRLLMGYLFPTEAEKKWGVRRIRTEVYVVGLTTGERSLMGMLTPELRKETVEELCVVHQLPTGAYWLPTQTGVFSDDIDDSSRVLWLRQSAPLLAALRYDPSYDVLVPPIPPVVGFLKQHTNAAARAALSAESKRLYDDFVHDSRAWFRVPNFHEYAPGGFGWPRVIYQGQDNRMPFLGVSDYQLGYIEGKYREAKKAIASGVNFVERKVEYSYEYAGKKTTEAGQAIRRATVYTADKVKEGASWTADQAKQGANWTVDQAKRGANWTVDQAKQGMQKAEDGAKAAGDAIKTQGKRALEILGQPGTLGPIVDPMAAPYLLMVMPPETLQAPGAAPPKQKKPAAASQQPIMKH</sequence>
<dbReference type="RefSeq" id="WP_084093186.1">
    <property type="nucleotide sequence ID" value="NZ_FWXD01000056.1"/>
</dbReference>
<dbReference type="Pfam" id="PF09994">
    <property type="entry name" value="T6SS_Tle1-like_cat"/>
    <property type="match status" value="2"/>
</dbReference>
<keyword evidence="4" id="KW-1185">Reference proteome</keyword>
<evidence type="ECO:0000256" key="1">
    <source>
        <dbReference type="SAM" id="MobiDB-lite"/>
    </source>
</evidence>
<evidence type="ECO:0000259" key="2">
    <source>
        <dbReference type="Pfam" id="PF09994"/>
    </source>
</evidence>
<feature type="region of interest" description="Disordered" evidence="1">
    <location>
        <begin position="905"/>
        <end position="930"/>
    </location>
</feature>
<feature type="domain" description="T6SS Phospholipase effector Tle1-like catalytic" evidence="2">
    <location>
        <begin position="51"/>
        <end position="238"/>
    </location>
</feature>
<reference evidence="3 4" key="1">
    <citation type="submission" date="2017-04" db="EMBL/GenBank/DDBJ databases">
        <authorList>
            <person name="Afonso C.L."/>
            <person name="Miller P.J."/>
            <person name="Scott M.A."/>
            <person name="Spackman E."/>
            <person name="Goraichik I."/>
            <person name="Dimitrov K.M."/>
            <person name="Suarez D.L."/>
            <person name="Swayne D.E."/>
        </authorList>
    </citation>
    <scope>NUCLEOTIDE SEQUENCE [LARGE SCALE GENOMIC DNA]</scope>
    <source>
        <strain evidence="3 4">DSM 23236</strain>
    </source>
</reference>
<dbReference type="Proteomes" id="UP000192761">
    <property type="component" value="Unassembled WGS sequence"/>
</dbReference>
<evidence type="ECO:0000313" key="3">
    <source>
        <dbReference type="EMBL" id="SMC29950.1"/>
    </source>
</evidence>
<organism evidence="3 4">
    <name type="scientific">Andreprevotia lacus DSM 23236</name>
    <dbReference type="NCBI Taxonomy" id="1121001"/>
    <lineage>
        <taxon>Bacteria</taxon>
        <taxon>Pseudomonadati</taxon>
        <taxon>Pseudomonadota</taxon>
        <taxon>Betaproteobacteria</taxon>
        <taxon>Neisseriales</taxon>
        <taxon>Chitinibacteraceae</taxon>
        <taxon>Andreprevotia</taxon>
    </lineage>
</organism>
<evidence type="ECO:0000313" key="4">
    <source>
        <dbReference type="Proteomes" id="UP000192761"/>
    </source>
</evidence>
<dbReference type="EMBL" id="FWXD01000056">
    <property type="protein sequence ID" value="SMC29950.1"/>
    <property type="molecule type" value="Genomic_DNA"/>
</dbReference>
<gene>
    <name evidence="3" type="ORF">SAMN02745857_04293</name>
</gene>
<protein>
    <submittedName>
        <fullName evidence="3">Uncharacterized alpha/beta hydrolase domain</fullName>
    </submittedName>
</protein>
<feature type="region of interest" description="Disordered" evidence="1">
    <location>
        <begin position="542"/>
        <end position="566"/>
    </location>
</feature>
<dbReference type="STRING" id="1121001.SAMN02745857_04293"/>
<keyword evidence="3" id="KW-0378">Hydrolase</keyword>
<accession>A0A1W1Y160</accession>
<dbReference type="OrthoDB" id="4378831at2"/>
<feature type="compositionally biased region" description="Low complexity" evidence="1">
    <location>
        <begin position="907"/>
        <end position="930"/>
    </location>
</feature>
<name>A0A1W1Y160_9NEIS</name>
<dbReference type="PANTHER" id="PTHR33840">
    <property type="match status" value="1"/>
</dbReference>
<feature type="compositionally biased region" description="Basic and acidic residues" evidence="1">
    <location>
        <begin position="542"/>
        <end position="556"/>
    </location>
</feature>
<dbReference type="InterPro" id="IPR018712">
    <property type="entry name" value="Tle1-like_cat"/>
</dbReference>
<feature type="domain" description="T6SS Phospholipase effector Tle1-like catalytic" evidence="2">
    <location>
        <begin position="256"/>
        <end position="382"/>
    </location>
</feature>
<dbReference type="GO" id="GO:0016787">
    <property type="term" value="F:hydrolase activity"/>
    <property type="evidence" value="ECO:0007669"/>
    <property type="project" value="UniProtKB-KW"/>
</dbReference>
<dbReference type="AlphaFoldDB" id="A0A1W1Y160"/>
<proteinExistence type="predicted"/>